<evidence type="ECO:0000313" key="3">
    <source>
        <dbReference type="EMBL" id="KMZ75253.1"/>
    </source>
</evidence>
<protein>
    <recommendedName>
        <fullName evidence="2">FAR1 domain-containing protein</fullName>
    </recommendedName>
</protein>
<dbReference type="Pfam" id="PF03101">
    <property type="entry name" value="FAR1"/>
    <property type="match status" value="1"/>
</dbReference>
<evidence type="ECO:0000313" key="4">
    <source>
        <dbReference type="Proteomes" id="UP000036987"/>
    </source>
</evidence>
<sequence>MHDTDYKKVQSQISDQGHIQSDPNTETIGSSSTPYLPEVGQLFNSHDEAKDAYMGYTGNIGFNVRMGSTKINDQEMVGRRMLCSKQGYAPSTAMANIVNEKKQRRIKFLRSGCLTMIYISLNRFTKLWRVVNFIQDHNHPLVTPSKKRYLLVNRVITPLSGALFQSLNTSNISPSDQYCVAAQEPGGFDHIQFTPSDLSNMRRDDRCNIIQRDADLLIELFEKRKNESDGMWVRKGFPNTSGINICVPKGAV</sequence>
<organism evidence="3 4">
    <name type="scientific">Zostera marina</name>
    <name type="common">Eelgrass</name>
    <dbReference type="NCBI Taxonomy" id="29655"/>
    <lineage>
        <taxon>Eukaryota</taxon>
        <taxon>Viridiplantae</taxon>
        <taxon>Streptophyta</taxon>
        <taxon>Embryophyta</taxon>
        <taxon>Tracheophyta</taxon>
        <taxon>Spermatophyta</taxon>
        <taxon>Magnoliopsida</taxon>
        <taxon>Liliopsida</taxon>
        <taxon>Zosteraceae</taxon>
        <taxon>Zostera</taxon>
    </lineage>
</organism>
<name>A0A0K9Q1X3_ZOSMR</name>
<dbReference type="InterPro" id="IPR004330">
    <property type="entry name" value="FAR1_DNA_bnd_dom"/>
</dbReference>
<accession>A0A0K9Q1X3</accession>
<dbReference type="AlphaFoldDB" id="A0A0K9Q1X3"/>
<reference evidence="4" key="1">
    <citation type="journal article" date="2016" name="Nature">
        <title>The genome of the seagrass Zostera marina reveals angiosperm adaptation to the sea.</title>
        <authorList>
            <person name="Olsen J.L."/>
            <person name="Rouze P."/>
            <person name="Verhelst B."/>
            <person name="Lin Y.-C."/>
            <person name="Bayer T."/>
            <person name="Collen J."/>
            <person name="Dattolo E."/>
            <person name="De Paoli E."/>
            <person name="Dittami S."/>
            <person name="Maumus F."/>
            <person name="Michel G."/>
            <person name="Kersting A."/>
            <person name="Lauritano C."/>
            <person name="Lohaus R."/>
            <person name="Toepel M."/>
            <person name="Tonon T."/>
            <person name="Vanneste K."/>
            <person name="Amirebrahimi M."/>
            <person name="Brakel J."/>
            <person name="Bostroem C."/>
            <person name="Chovatia M."/>
            <person name="Grimwood J."/>
            <person name="Jenkins J.W."/>
            <person name="Jueterbock A."/>
            <person name="Mraz A."/>
            <person name="Stam W.T."/>
            <person name="Tice H."/>
            <person name="Bornberg-Bauer E."/>
            <person name="Green P.J."/>
            <person name="Pearson G.A."/>
            <person name="Procaccini G."/>
            <person name="Duarte C.M."/>
            <person name="Schmutz J."/>
            <person name="Reusch T.B.H."/>
            <person name="Van de Peer Y."/>
        </authorList>
    </citation>
    <scope>NUCLEOTIDE SEQUENCE [LARGE SCALE GENOMIC DNA]</scope>
    <source>
        <strain evidence="4">cv. Finnish</strain>
    </source>
</reference>
<feature type="compositionally biased region" description="Polar residues" evidence="1">
    <location>
        <begin position="9"/>
        <end position="31"/>
    </location>
</feature>
<feature type="domain" description="FAR1" evidence="2">
    <location>
        <begin position="53"/>
        <end position="142"/>
    </location>
</feature>
<dbReference type="OrthoDB" id="691593at2759"/>
<dbReference type="PANTHER" id="PTHR46328">
    <property type="entry name" value="FAR-RED IMPAIRED RESPONSIVE (FAR1) FAMILY PROTEIN-RELATED"/>
    <property type="match status" value="1"/>
</dbReference>
<dbReference type="OMA" id="HAAHEIC"/>
<gene>
    <name evidence="3" type="ORF">ZOSMA_117G00710</name>
</gene>
<keyword evidence="4" id="KW-1185">Reference proteome</keyword>
<dbReference type="PANTHER" id="PTHR46328:SF30">
    <property type="entry name" value="OS04G0641500 PROTEIN"/>
    <property type="match status" value="1"/>
</dbReference>
<evidence type="ECO:0000256" key="1">
    <source>
        <dbReference type="SAM" id="MobiDB-lite"/>
    </source>
</evidence>
<comment type="caution">
    <text evidence="3">The sequence shown here is derived from an EMBL/GenBank/DDBJ whole genome shotgun (WGS) entry which is preliminary data.</text>
</comment>
<feature type="region of interest" description="Disordered" evidence="1">
    <location>
        <begin position="1"/>
        <end position="31"/>
    </location>
</feature>
<proteinExistence type="predicted"/>
<evidence type="ECO:0000259" key="2">
    <source>
        <dbReference type="Pfam" id="PF03101"/>
    </source>
</evidence>
<dbReference type="Proteomes" id="UP000036987">
    <property type="component" value="Unassembled WGS sequence"/>
</dbReference>
<dbReference type="EMBL" id="LFYR01000192">
    <property type="protein sequence ID" value="KMZ75253.1"/>
    <property type="molecule type" value="Genomic_DNA"/>
</dbReference>